<evidence type="ECO:0000313" key="1">
    <source>
        <dbReference type="EMBL" id="HIU58741.1"/>
    </source>
</evidence>
<dbReference type="Gene3D" id="3.60.21.10">
    <property type="match status" value="1"/>
</dbReference>
<protein>
    <submittedName>
        <fullName evidence="1">Metallophosphoesterase</fullName>
    </submittedName>
</protein>
<dbReference type="AlphaFoldDB" id="A0A9D1MEF5"/>
<dbReference type="Proteomes" id="UP000824081">
    <property type="component" value="Unassembled WGS sequence"/>
</dbReference>
<comment type="caution">
    <text evidence="1">The sequence shown here is derived from an EMBL/GenBank/DDBJ whole genome shotgun (WGS) entry which is preliminary data.</text>
</comment>
<dbReference type="InterPro" id="IPR029052">
    <property type="entry name" value="Metallo-depent_PP-like"/>
</dbReference>
<sequence>PSVLGEEIMAGKPELFYNQLGEEFFRIDAADSRPEDGLRHAVVNGYHFLAVKPDYYWTLRGYSEETLQWLDARMSEITSENPDRYVFVTAHPPVYGTVFRSYANDWADRDVADVLAKYPQAVYFSGHVHNVLQDEVQISQSGGFTQLDCGSVKYTAVMNNINDAGATFDNSVGTRIDDFSQGLLVQVDANGNIRVTRCDYYRRNTIKQAWELSYPKADKTHLLAYDNERRQSENKAPEFAEDAVFSATMSGNTLRLQWSAAEDDDMVRYYRVTAYQMSDGKKTKLGTYNLATFTYLYDQAEEMPETVSYERKTEYSGELFFECRAVDVWGATSEPIETVLEI</sequence>
<reference evidence="1" key="2">
    <citation type="journal article" date="2021" name="PeerJ">
        <title>Extensive microbial diversity within the chicken gut microbiome revealed by metagenomics and culture.</title>
        <authorList>
            <person name="Gilroy R."/>
            <person name="Ravi A."/>
            <person name="Getino M."/>
            <person name="Pursley I."/>
            <person name="Horton D.L."/>
            <person name="Alikhan N.F."/>
            <person name="Baker D."/>
            <person name="Gharbi K."/>
            <person name="Hall N."/>
            <person name="Watson M."/>
            <person name="Adriaenssens E.M."/>
            <person name="Foster-Nyarko E."/>
            <person name="Jarju S."/>
            <person name="Secka A."/>
            <person name="Antonio M."/>
            <person name="Oren A."/>
            <person name="Chaudhuri R.R."/>
            <person name="La Ragione R."/>
            <person name="Hildebrand F."/>
            <person name="Pallen M.J."/>
        </authorList>
    </citation>
    <scope>NUCLEOTIDE SEQUENCE</scope>
    <source>
        <strain evidence="1">11687</strain>
    </source>
</reference>
<organism evidence="1 2">
    <name type="scientific">Candidatus Scatosoma pullistercoris</name>
    <dbReference type="NCBI Taxonomy" id="2840934"/>
    <lineage>
        <taxon>Bacteria</taxon>
        <taxon>Bacillati</taxon>
        <taxon>Bacillota</taxon>
        <taxon>Clostridia</taxon>
        <taxon>Candidatus Scatosoma</taxon>
    </lineage>
</organism>
<reference evidence="1" key="1">
    <citation type="submission" date="2020-10" db="EMBL/GenBank/DDBJ databases">
        <authorList>
            <person name="Gilroy R."/>
        </authorList>
    </citation>
    <scope>NUCLEOTIDE SEQUENCE</scope>
    <source>
        <strain evidence="1">11687</strain>
    </source>
</reference>
<name>A0A9D1MEF5_9FIRM</name>
<proteinExistence type="predicted"/>
<gene>
    <name evidence="1" type="ORF">IAC57_01435</name>
</gene>
<dbReference type="SUPFAM" id="SSF56300">
    <property type="entry name" value="Metallo-dependent phosphatases"/>
    <property type="match status" value="1"/>
</dbReference>
<accession>A0A9D1MEF5</accession>
<evidence type="ECO:0000313" key="2">
    <source>
        <dbReference type="Proteomes" id="UP000824081"/>
    </source>
</evidence>
<dbReference type="EMBL" id="DVMZ01000042">
    <property type="protein sequence ID" value="HIU58741.1"/>
    <property type="molecule type" value="Genomic_DNA"/>
</dbReference>
<feature type="non-terminal residue" evidence="1">
    <location>
        <position position="1"/>
    </location>
</feature>